<gene>
    <name evidence="13" type="primary">fliF</name>
    <name evidence="13" type="ORF">KAR29_09930</name>
</gene>
<dbReference type="InterPro" id="IPR000067">
    <property type="entry name" value="FlgMring_FliF"/>
</dbReference>
<evidence type="ECO:0000256" key="9">
    <source>
        <dbReference type="PIRNR" id="PIRNR004862"/>
    </source>
</evidence>
<keyword evidence="13" id="KW-0282">Flagellum</keyword>
<feature type="transmembrane region" description="Helical" evidence="10">
    <location>
        <begin position="433"/>
        <end position="455"/>
    </location>
</feature>
<dbReference type="RefSeq" id="WP_274372841.1">
    <property type="nucleotide sequence ID" value="NZ_CP072943.1"/>
</dbReference>
<dbReference type="GO" id="GO:0071973">
    <property type="term" value="P:bacterial-type flagellum-dependent cell motility"/>
    <property type="evidence" value="ECO:0007669"/>
    <property type="project" value="InterPro"/>
</dbReference>
<keyword evidence="14" id="KW-1185">Reference proteome</keyword>
<feature type="domain" description="Flagellar M-ring N-terminal" evidence="11">
    <location>
        <begin position="46"/>
        <end position="220"/>
    </location>
</feature>
<keyword evidence="7 10" id="KW-0472">Membrane</keyword>
<evidence type="ECO:0000256" key="8">
    <source>
        <dbReference type="ARBA" id="ARBA00023143"/>
    </source>
</evidence>
<evidence type="ECO:0000313" key="13">
    <source>
        <dbReference type="EMBL" id="QTX31671.1"/>
    </source>
</evidence>
<evidence type="ECO:0000256" key="1">
    <source>
        <dbReference type="ARBA" id="ARBA00004117"/>
    </source>
</evidence>
<feature type="transmembrane region" description="Helical" evidence="10">
    <location>
        <begin position="21"/>
        <end position="44"/>
    </location>
</feature>
<accession>A0A9Q7AP81</accession>
<dbReference type="InterPro" id="IPR043427">
    <property type="entry name" value="YscJ/FliF"/>
</dbReference>
<evidence type="ECO:0000259" key="11">
    <source>
        <dbReference type="Pfam" id="PF01514"/>
    </source>
</evidence>
<keyword evidence="13" id="KW-0969">Cilium</keyword>
<dbReference type="Gene3D" id="3.30.300.30">
    <property type="match status" value="1"/>
</dbReference>
<keyword evidence="8 9" id="KW-0975">Bacterial flagellum</keyword>
<dbReference type="InterPro" id="IPR006182">
    <property type="entry name" value="FliF_N_dom"/>
</dbReference>
<keyword evidence="13" id="KW-0966">Cell projection</keyword>
<dbReference type="KEGG" id="aram:KAR29_09930"/>
<evidence type="ECO:0000256" key="5">
    <source>
        <dbReference type="ARBA" id="ARBA00022692"/>
    </source>
</evidence>
<evidence type="ECO:0000256" key="3">
    <source>
        <dbReference type="ARBA" id="ARBA00007971"/>
    </source>
</evidence>
<keyword evidence="4" id="KW-1003">Cell membrane</keyword>
<comment type="similarity">
    <text evidence="3 9">Belongs to the FliF family.</text>
</comment>
<keyword evidence="6 10" id="KW-1133">Transmembrane helix</keyword>
<evidence type="ECO:0000256" key="10">
    <source>
        <dbReference type="SAM" id="Phobius"/>
    </source>
</evidence>
<keyword evidence="5 10" id="KW-0812">Transmembrane</keyword>
<dbReference type="PIRSF" id="PIRSF004862">
    <property type="entry name" value="FliF"/>
    <property type="match status" value="1"/>
</dbReference>
<dbReference type="EMBL" id="CP072943">
    <property type="protein sequence ID" value="QTX31671.1"/>
    <property type="molecule type" value="Genomic_DNA"/>
</dbReference>
<evidence type="ECO:0000259" key="12">
    <source>
        <dbReference type="Pfam" id="PF08345"/>
    </source>
</evidence>
<dbReference type="PANTHER" id="PTHR30046">
    <property type="entry name" value="FLAGELLAR M-RING PROTEIN"/>
    <property type="match status" value="1"/>
</dbReference>
<evidence type="ECO:0000256" key="2">
    <source>
        <dbReference type="ARBA" id="ARBA00004651"/>
    </source>
</evidence>
<evidence type="ECO:0000256" key="4">
    <source>
        <dbReference type="ARBA" id="ARBA00022475"/>
    </source>
</evidence>
<dbReference type="GO" id="GO:0003774">
    <property type="term" value="F:cytoskeletal motor activity"/>
    <property type="evidence" value="ECO:0007669"/>
    <property type="project" value="InterPro"/>
</dbReference>
<feature type="domain" description="Flagellar M-ring C-terminal" evidence="12">
    <location>
        <begin position="261"/>
        <end position="413"/>
    </location>
</feature>
<dbReference type="PANTHER" id="PTHR30046:SF0">
    <property type="entry name" value="FLAGELLAR M-RING PROTEIN"/>
    <property type="match status" value="1"/>
</dbReference>
<dbReference type="NCBIfam" id="TIGR00206">
    <property type="entry name" value="fliF"/>
    <property type="match status" value="1"/>
</dbReference>
<name>A0A9Q7AP81_9BACT</name>
<evidence type="ECO:0000313" key="14">
    <source>
        <dbReference type="Proteomes" id="UP000671879"/>
    </source>
</evidence>
<dbReference type="PRINTS" id="PR01009">
    <property type="entry name" value="FLGMRINGFLIF"/>
</dbReference>
<reference evidence="14" key="1">
    <citation type="submission" date="2021-04" db="EMBL/GenBank/DDBJ databases">
        <title>A novel Synergistetes isolate from a pyrite-forming mixed culture.</title>
        <authorList>
            <person name="Bunk B."/>
            <person name="Sproer C."/>
            <person name="Spring S."/>
            <person name="Pester M."/>
        </authorList>
    </citation>
    <scope>NUCLEOTIDE SEQUENCE [LARGE SCALE GENOMIC DNA]</scope>
    <source>
        <strain evidence="14">J.5.4.2-T.3.5.2</strain>
    </source>
</reference>
<sequence length="522" mass="57522">MGEKLSSFVERLRRFWAGLSRWQRLSIVGAALGVVSLLVFMVVLSRKPSYEPLFSGLEVDDQAAIVDVLREQKIPYRLDPAANAILLPRDLVYETRLSLAQGGLPRGGGVGFELFDEGKMGMSDFQQRIAYLRALEGELARTVAKLDGVDFARVSIVLPQPRLFLEQQQPSTASVLVGLRSGRRIGPEQVRAIVHLVARSVEALDPKSVTVVDTAGNVLSDMIDDDSLIYSTGGEGRVSSLQRELERQQEVELEHKVRLMLERVFGPGRAVVRIRVELDFDKSRQNEREFIPGPAGKGVVRSQQAVDESYVGPGTPPAQAPGTTTNIPGYAVTQADQGNSEYNRSDVVTNYEITTRERERVVAPGGLRFLSASVLVDAELDEAALESLRQSVAAAIGLNAERGDNLVLRAMKFTASPADDLLAQVEAERLRRLYVFVGLGLLLLLLVAVGLFLWLRRRRLRPSLPSGDEGKRAPSLQEILDHPELLSEQGETAVLEEQLRAYALKNPAEMANLIQNWLSEEA</sequence>
<proteinExistence type="inferred from homology"/>
<comment type="subcellular location">
    <subcellularLocation>
        <location evidence="1 9">Bacterial flagellum basal body</location>
    </subcellularLocation>
    <subcellularLocation>
        <location evidence="2">Cell membrane</location>
        <topology evidence="2">Multi-pass membrane protein</topology>
    </subcellularLocation>
</comment>
<dbReference type="GO" id="GO:0009431">
    <property type="term" value="C:bacterial-type flagellum basal body, MS ring"/>
    <property type="evidence" value="ECO:0007669"/>
    <property type="project" value="InterPro"/>
</dbReference>
<dbReference type="InterPro" id="IPR045851">
    <property type="entry name" value="AMP-bd_C_sf"/>
</dbReference>
<organism evidence="13 14">
    <name type="scientific">Aminithiophilus ramosus</name>
    <dbReference type="NCBI Taxonomy" id="3029084"/>
    <lineage>
        <taxon>Bacteria</taxon>
        <taxon>Thermotogati</taxon>
        <taxon>Synergistota</taxon>
        <taxon>Synergistia</taxon>
        <taxon>Synergistales</taxon>
        <taxon>Aminithiophilaceae</taxon>
        <taxon>Aminithiophilus</taxon>
    </lineage>
</organism>
<dbReference type="GO" id="GO:0005886">
    <property type="term" value="C:plasma membrane"/>
    <property type="evidence" value="ECO:0007669"/>
    <property type="project" value="UniProtKB-SubCell"/>
</dbReference>
<dbReference type="AlphaFoldDB" id="A0A9Q7AP81"/>
<evidence type="ECO:0000256" key="7">
    <source>
        <dbReference type="ARBA" id="ARBA00023136"/>
    </source>
</evidence>
<dbReference type="InterPro" id="IPR013556">
    <property type="entry name" value="Flag_M-ring_C"/>
</dbReference>
<dbReference type="Pfam" id="PF01514">
    <property type="entry name" value="YscJ_FliF"/>
    <property type="match status" value="1"/>
</dbReference>
<evidence type="ECO:0000256" key="6">
    <source>
        <dbReference type="ARBA" id="ARBA00022989"/>
    </source>
</evidence>
<dbReference type="Proteomes" id="UP000671879">
    <property type="component" value="Chromosome"/>
</dbReference>
<dbReference type="Pfam" id="PF08345">
    <property type="entry name" value="YscJ_FliF_C"/>
    <property type="match status" value="1"/>
</dbReference>
<protein>
    <recommendedName>
        <fullName evidence="9">Flagellar M-ring protein</fullName>
    </recommendedName>
</protein>
<comment type="function">
    <text evidence="9">The M ring may be actively involved in energy transduction.</text>
</comment>